<evidence type="ECO:0000256" key="3">
    <source>
        <dbReference type="ARBA" id="ARBA00022989"/>
    </source>
</evidence>
<dbReference type="PANTHER" id="PTHR19282:SF549">
    <property type="entry name" value="TETRASPANIN"/>
    <property type="match status" value="1"/>
</dbReference>
<dbReference type="OMA" id="MKFNQQR"/>
<evidence type="ECO:0000256" key="4">
    <source>
        <dbReference type="ARBA" id="ARBA00023136"/>
    </source>
</evidence>
<feature type="transmembrane region" description="Helical" evidence="5">
    <location>
        <begin position="93"/>
        <end position="119"/>
    </location>
</feature>
<comment type="subcellular location">
    <subcellularLocation>
        <location evidence="1">Membrane</location>
        <topology evidence="1">Multi-pass membrane protein</topology>
    </subcellularLocation>
</comment>
<evidence type="ECO:0000256" key="1">
    <source>
        <dbReference type="ARBA" id="ARBA00004141"/>
    </source>
</evidence>
<evidence type="ECO:0008006" key="8">
    <source>
        <dbReference type="Google" id="ProtNLM"/>
    </source>
</evidence>
<dbReference type="OrthoDB" id="9836210at2759"/>
<keyword evidence="4 5" id="KW-0472">Membrane</keyword>
<name>V4A090_LOTGI</name>
<sequence>MCDLSEDDRLRLICLTALLSFLSVIPALGLVVIGSYTRNAVQDKVRLLENFDTSELPIILVAFGLYSVLHNVIGLSVMLSLNRPNSRYTRMGLLCVEIVAGIILVMACVGLAIGCFIQIDKLDQSFHGGLLNAMKLYKKSPLVKMQIDKLQIDYKCCGSARFTDWFEIAWRKSEFINPSDPSYRPRGIDAKREYVNDDVPFSCCKVNVARPCINHHVLNNAKHYKYDFEKDITLNLKGCRHALVEFYGHNMMNYMANIVLGLAVVQV</sequence>
<dbReference type="RefSeq" id="XP_009059146.1">
    <property type="nucleotide sequence ID" value="XM_009060898.1"/>
</dbReference>
<gene>
    <name evidence="6" type="ORF">LOTGIDRAFT_233891</name>
</gene>
<dbReference type="PRINTS" id="PR00218">
    <property type="entry name" value="PERIPHERNRDS"/>
</dbReference>
<dbReference type="GO" id="GO:0005886">
    <property type="term" value="C:plasma membrane"/>
    <property type="evidence" value="ECO:0007669"/>
    <property type="project" value="TreeGrafter"/>
</dbReference>
<dbReference type="InterPro" id="IPR000830">
    <property type="entry name" value="Peripherin/rom-1"/>
</dbReference>
<dbReference type="EMBL" id="KB202481">
    <property type="protein sequence ID" value="ESO90067.1"/>
    <property type="molecule type" value="Genomic_DNA"/>
</dbReference>
<feature type="transmembrane region" description="Helical" evidence="5">
    <location>
        <begin position="56"/>
        <end position="81"/>
    </location>
</feature>
<organism evidence="6 7">
    <name type="scientific">Lottia gigantea</name>
    <name type="common">Giant owl limpet</name>
    <dbReference type="NCBI Taxonomy" id="225164"/>
    <lineage>
        <taxon>Eukaryota</taxon>
        <taxon>Metazoa</taxon>
        <taxon>Spiralia</taxon>
        <taxon>Lophotrochozoa</taxon>
        <taxon>Mollusca</taxon>
        <taxon>Gastropoda</taxon>
        <taxon>Patellogastropoda</taxon>
        <taxon>Lottioidea</taxon>
        <taxon>Lottiidae</taxon>
        <taxon>Lottia</taxon>
    </lineage>
</organism>
<evidence type="ECO:0000313" key="6">
    <source>
        <dbReference type="EMBL" id="ESO90067.1"/>
    </source>
</evidence>
<evidence type="ECO:0000256" key="5">
    <source>
        <dbReference type="SAM" id="Phobius"/>
    </source>
</evidence>
<feature type="transmembrane region" description="Helical" evidence="5">
    <location>
        <begin position="12"/>
        <end position="36"/>
    </location>
</feature>
<reference evidence="6 7" key="1">
    <citation type="journal article" date="2013" name="Nature">
        <title>Insights into bilaterian evolution from three spiralian genomes.</title>
        <authorList>
            <person name="Simakov O."/>
            <person name="Marletaz F."/>
            <person name="Cho S.J."/>
            <person name="Edsinger-Gonzales E."/>
            <person name="Havlak P."/>
            <person name="Hellsten U."/>
            <person name="Kuo D.H."/>
            <person name="Larsson T."/>
            <person name="Lv J."/>
            <person name="Arendt D."/>
            <person name="Savage R."/>
            <person name="Osoegawa K."/>
            <person name="de Jong P."/>
            <person name="Grimwood J."/>
            <person name="Chapman J.A."/>
            <person name="Shapiro H."/>
            <person name="Aerts A."/>
            <person name="Otillar R.P."/>
            <person name="Terry A.Y."/>
            <person name="Boore J.L."/>
            <person name="Grigoriev I.V."/>
            <person name="Lindberg D.R."/>
            <person name="Seaver E.C."/>
            <person name="Weisblat D.A."/>
            <person name="Putnam N.H."/>
            <person name="Rokhsar D.S."/>
        </authorList>
    </citation>
    <scope>NUCLEOTIDE SEQUENCE [LARGE SCALE GENOMIC DNA]</scope>
</reference>
<accession>V4A090</accession>
<dbReference type="CTD" id="20249390"/>
<dbReference type="HOGENOM" id="CLU_1043116_0_0_1"/>
<evidence type="ECO:0000313" key="7">
    <source>
        <dbReference type="Proteomes" id="UP000030746"/>
    </source>
</evidence>
<dbReference type="Pfam" id="PF00335">
    <property type="entry name" value="Tetraspanin"/>
    <property type="match status" value="1"/>
</dbReference>
<dbReference type="KEGG" id="lgi:LOTGIDRAFT_233891"/>
<dbReference type="AlphaFoldDB" id="V4A090"/>
<dbReference type="GeneID" id="20249390"/>
<dbReference type="GO" id="GO:0007601">
    <property type="term" value="P:visual perception"/>
    <property type="evidence" value="ECO:0007669"/>
    <property type="project" value="InterPro"/>
</dbReference>
<evidence type="ECO:0000256" key="2">
    <source>
        <dbReference type="ARBA" id="ARBA00022692"/>
    </source>
</evidence>
<dbReference type="InterPro" id="IPR018499">
    <property type="entry name" value="Tetraspanin/Peripherin"/>
</dbReference>
<protein>
    <recommendedName>
        <fullName evidence="8">Tetraspanin</fullName>
    </recommendedName>
</protein>
<dbReference type="PANTHER" id="PTHR19282">
    <property type="entry name" value="TETRASPANIN"/>
    <property type="match status" value="1"/>
</dbReference>
<keyword evidence="2 5" id="KW-0812">Transmembrane</keyword>
<dbReference type="Gene3D" id="1.10.1450.10">
    <property type="entry name" value="Tetraspanin"/>
    <property type="match status" value="1"/>
</dbReference>
<dbReference type="SUPFAM" id="SSF48652">
    <property type="entry name" value="Tetraspanin"/>
    <property type="match status" value="1"/>
</dbReference>
<proteinExistence type="predicted"/>
<dbReference type="InterPro" id="IPR008952">
    <property type="entry name" value="Tetraspanin_EC2_sf"/>
</dbReference>
<dbReference type="Proteomes" id="UP000030746">
    <property type="component" value="Unassembled WGS sequence"/>
</dbReference>
<keyword evidence="7" id="KW-1185">Reference proteome</keyword>
<keyword evidence="3 5" id="KW-1133">Transmembrane helix</keyword>